<name>A0A2T5FZ77_9SPHN</name>
<gene>
    <name evidence="1" type="ORF">CLG96_05355</name>
</gene>
<dbReference type="Gene3D" id="1.10.10.60">
    <property type="entry name" value="Homeodomain-like"/>
    <property type="match status" value="1"/>
</dbReference>
<reference evidence="1 2" key="1">
    <citation type="submission" date="2017-09" db="EMBL/GenBank/DDBJ databases">
        <title>Sphingomonas panjinensis sp.nov., isolated from oil-contaminated soil.</title>
        <authorList>
            <person name="Wang L."/>
            <person name="Chen L."/>
        </authorList>
    </citation>
    <scope>NUCLEOTIDE SEQUENCE [LARGE SCALE GENOMIC DNA]</scope>
    <source>
        <strain evidence="1 2">FW-11</strain>
    </source>
</reference>
<organism evidence="1 2">
    <name type="scientific">Sphingomonas oleivorans</name>
    <dbReference type="NCBI Taxonomy" id="1735121"/>
    <lineage>
        <taxon>Bacteria</taxon>
        <taxon>Pseudomonadati</taxon>
        <taxon>Pseudomonadota</taxon>
        <taxon>Alphaproteobacteria</taxon>
        <taxon>Sphingomonadales</taxon>
        <taxon>Sphingomonadaceae</taxon>
        <taxon>Sphingomonas</taxon>
    </lineage>
</organism>
<evidence type="ECO:0000313" key="1">
    <source>
        <dbReference type="EMBL" id="PTQ12008.1"/>
    </source>
</evidence>
<accession>A0A2T5FZ77</accession>
<keyword evidence="2" id="KW-1185">Reference proteome</keyword>
<dbReference type="Proteomes" id="UP000244162">
    <property type="component" value="Unassembled WGS sequence"/>
</dbReference>
<evidence type="ECO:0000313" key="2">
    <source>
        <dbReference type="Proteomes" id="UP000244162"/>
    </source>
</evidence>
<comment type="caution">
    <text evidence="1">The sequence shown here is derived from an EMBL/GenBank/DDBJ whole genome shotgun (WGS) entry which is preliminary data.</text>
</comment>
<protein>
    <submittedName>
        <fullName evidence="1">Uncharacterized protein</fullName>
    </submittedName>
</protein>
<dbReference type="InterPro" id="IPR048683">
    <property type="entry name" value="Sf6_terminase"/>
</dbReference>
<proteinExistence type="predicted"/>
<dbReference type="AlphaFoldDB" id="A0A2T5FZ77"/>
<sequence length="113" mass="12084">MPDRETIRRWSEGDGALAAAILSARELGYLDRAEAAVEAAKSAENAAAGRLAFDAEKWFLGKLSRAFADRGDKATGAGDAAAVPHAHRIDLSDAPMDVLRYLAEQSLGDDDQR</sequence>
<dbReference type="Pfam" id="PF20901">
    <property type="entry name" value="Sf6_terminase"/>
    <property type="match status" value="1"/>
</dbReference>
<dbReference type="EMBL" id="NWBU01000005">
    <property type="protein sequence ID" value="PTQ12008.1"/>
    <property type="molecule type" value="Genomic_DNA"/>
</dbReference>